<evidence type="ECO:0000313" key="3">
    <source>
        <dbReference type="Proteomes" id="UP000183920"/>
    </source>
</evidence>
<dbReference type="Proteomes" id="UP000183920">
    <property type="component" value="Unassembled WGS sequence"/>
</dbReference>
<dbReference type="EMBL" id="CVRY01000004">
    <property type="protein sequence ID" value="CRL63055.1"/>
    <property type="molecule type" value="Genomic_DNA"/>
</dbReference>
<accession>A0A0G4QB44</accession>
<dbReference type="RefSeq" id="WP_020945806.1">
    <property type="nucleotide sequence ID" value="NZ_CVRY01000004.1"/>
</dbReference>
<gene>
    <name evidence="2" type="ORF">BN1804_02308</name>
</gene>
<proteinExistence type="predicted"/>
<dbReference type="InterPro" id="IPR049302">
    <property type="entry name" value="Gp10-like"/>
</dbReference>
<feature type="compositionally biased region" description="Polar residues" evidence="1">
    <location>
        <begin position="1"/>
        <end position="13"/>
    </location>
</feature>
<dbReference type="AlphaFoldDB" id="A0A0G4QB44"/>
<dbReference type="Pfam" id="PF21628">
    <property type="entry name" value="Gp10-like"/>
    <property type="match status" value="1"/>
</dbReference>
<name>A0A0G4QB44_9GAMM</name>
<evidence type="ECO:0000313" key="2">
    <source>
        <dbReference type="EMBL" id="CRL63055.1"/>
    </source>
</evidence>
<feature type="region of interest" description="Disordered" evidence="1">
    <location>
        <begin position="1"/>
        <end position="22"/>
    </location>
</feature>
<protein>
    <submittedName>
        <fullName evidence="2">Uncharacterized protein</fullName>
    </submittedName>
</protein>
<reference evidence="3" key="1">
    <citation type="submission" date="2015-06" db="EMBL/GenBank/DDBJ databases">
        <authorList>
            <person name="Urmite Genomes"/>
        </authorList>
    </citation>
    <scope>NUCLEOTIDE SEQUENCE [LARGE SCALE GENOMIC DNA]</scope>
    <source>
        <strain evidence="3">CSUR P1867</strain>
    </source>
</reference>
<sequence>MKLTNLKTSTETYENAKGEKETREEYPYGLRISLENDTIEKLGVSIPDVGESIELSAVAKILSKSINEREGKKSVYVELQITDLALGAGDTKSTADVLFDGGE</sequence>
<evidence type="ECO:0000256" key="1">
    <source>
        <dbReference type="SAM" id="MobiDB-lite"/>
    </source>
</evidence>
<organism evidence="2 3">
    <name type="scientific">Proteus penneri</name>
    <dbReference type="NCBI Taxonomy" id="102862"/>
    <lineage>
        <taxon>Bacteria</taxon>
        <taxon>Pseudomonadati</taxon>
        <taxon>Pseudomonadota</taxon>
        <taxon>Gammaproteobacteria</taxon>
        <taxon>Enterobacterales</taxon>
        <taxon>Morganellaceae</taxon>
        <taxon>Proteus</taxon>
    </lineage>
</organism>